<proteinExistence type="inferred from homology"/>
<dbReference type="GO" id="GO:0003723">
    <property type="term" value="F:RNA binding"/>
    <property type="evidence" value="ECO:0007669"/>
    <property type="project" value="TreeGrafter"/>
</dbReference>
<gene>
    <name evidence="9" type="ORF">CALCODRAFT_483254</name>
</gene>
<feature type="repeat" description="WD" evidence="7">
    <location>
        <begin position="285"/>
        <end position="326"/>
    </location>
</feature>
<feature type="region of interest" description="Disordered" evidence="8">
    <location>
        <begin position="136"/>
        <end position="161"/>
    </location>
</feature>
<evidence type="ECO:0000256" key="4">
    <source>
        <dbReference type="ARBA" id="ARBA00023187"/>
    </source>
</evidence>
<evidence type="ECO:0000256" key="5">
    <source>
        <dbReference type="ARBA" id="ARBA00038394"/>
    </source>
</evidence>
<dbReference type="InterPro" id="IPR020472">
    <property type="entry name" value="WD40_PAC1"/>
</dbReference>
<keyword evidence="3" id="KW-0677">Repeat</keyword>
<evidence type="ECO:0000256" key="7">
    <source>
        <dbReference type="PROSITE-ProRule" id="PRU00221"/>
    </source>
</evidence>
<dbReference type="EMBL" id="KV423965">
    <property type="protein sequence ID" value="KZT57308.1"/>
    <property type="molecule type" value="Genomic_DNA"/>
</dbReference>
<dbReference type="GO" id="GO:0032797">
    <property type="term" value="C:SMN complex"/>
    <property type="evidence" value="ECO:0007669"/>
    <property type="project" value="TreeGrafter"/>
</dbReference>
<comment type="similarity">
    <text evidence="5">Belongs to the WD repeat STRAP family.</text>
</comment>
<keyword evidence="2" id="KW-0507">mRNA processing</keyword>
<sequence length="355" mass="38028">MAQQRNVPLTCSGHTRPVVHLSFSPLLEQDGSYLLISSCKDGNPMLRDWKGDWLGTFIGHKGAVWSTRLDATGSRAISGSADFTAKLWDTFTGEALLTLPHPHIVRSVSFSPRGTHILSGSQDKKVRLFDVEQASTSGGHGAVMRRTPGSPGGSKEDSHDGTVRSVLWTGDSEGVSAGEDGVIRWWDLRTLSPTAALALDAPVTSMELSAPHHTLVVTSGKTVSFIPASSPGSSAPPPYPIHSFPFTPSSASLHPLVPDRYVVGSLADPWVRVFDFHTGEEKEVYKGHHGPVHTVEYSPDGEMYATGSEDGTIRLWQTTPGKTYGLWQAVDPAQNGAGNGNGNGNPNGLQQYRQG</sequence>
<dbReference type="PROSITE" id="PS50294">
    <property type="entry name" value="WD_REPEATS_REGION"/>
    <property type="match status" value="3"/>
</dbReference>
<dbReference type="PANTHER" id="PTHR19877">
    <property type="entry name" value="EUKARYOTIC TRANSLATION INITIATION FACTOR 3 SUBUNIT I"/>
    <property type="match status" value="1"/>
</dbReference>
<dbReference type="CDD" id="cd00200">
    <property type="entry name" value="WD40"/>
    <property type="match status" value="1"/>
</dbReference>
<evidence type="ECO:0000256" key="1">
    <source>
        <dbReference type="ARBA" id="ARBA00022574"/>
    </source>
</evidence>
<dbReference type="Proteomes" id="UP000076842">
    <property type="component" value="Unassembled WGS sequence"/>
</dbReference>
<dbReference type="InterPro" id="IPR015943">
    <property type="entry name" value="WD40/YVTN_repeat-like_dom_sf"/>
</dbReference>
<feature type="region of interest" description="Disordered" evidence="8">
    <location>
        <begin position="331"/>
        <end position="355"/>
    </location>
</feature>
<dbReference type="SMART" id="SM00320">
    <property type="entry name" value="WD40"/>
    <property type="match status" value="5"/>
</dbReference>
<dbReference type="SUPFAM" id="SSF50978">
    <property type="entry name" value="WD40 repeat-like"/>
    <property type="match status" value="1"/>
</dbReference>
<dbReference type="AlphaFoldDB" id="A0A165FWW6"/>
<dbReference type="PROSITE" id="PS50082">
    <property type="entry name" value="WD_REPEATS_2"/>
    <property type="match status" value="4"/>
</dbReference>
<evidence type="ECO:0000256" key="3">
    <source>
        <dbReference type="ARBA" id="ARBA00022737"/>
    </source>
</evidence>
<protein>
    <recommendedName>
        <fullName evidence="6">Serine-threonine kinase receptor-associated protein</fullName>
    </recommendedName>
</protein>
<dbReference type="PANTHER" id="PTHR19877:SF13">
    <property type="entry name" value="SERINE-THREONINE KINASE RECEPTOR-ASSOCIATED PROTEIN"/>
    <property type="match status" value="1"/>
</dbReference>
<dbReference type="OrthoDB" id="408728at2759"/>
<evidence type="ECO:0000256" key="8">
    <source>
        <dbReference type="SAM" id="MobiDB-lite"/>
    </source>
</evidence>
<evidence type="ECO:0000313" key="10">
    <source>
        <dbReference type="Proteomes" id="UP000076842"/>
    </source>
</evidence>
<reference evidence="9 10" key="1">
    <citation type="journal article" date="2016" name="Mol. Biol. Evol.">
        <title>Comparative Genomics of Early-Diverging Mushroom-Forming Fungi Provides Insights into the Origins of Lignocellulose Decay Capabilities.</title>
        <authorList>
            <person name="Nagy L.G."/>
            <person name="Riley R."/>
            <person name="Tritt A."/>
            <person name="Adam C."/>
            <person name="Daum C."/>
            <person name="Floudas D."/>
            <person name="Sun H."/>
            <person name="Yadav J.S."/>
            <person name="Pangilinan J."/>
            <person name="Larsson K.H."/>
            <person name="Matsuura K."/>
            <person name="Barry K."/>
            <person name="Labutti K."/>
            <person name="Kuo R."/>
            <person name="Ohm R.A."/>
            <person name="Bhattacharya S.S."/>
            <person name="Shirouzu T."/>
            <person name="Yoshinaga Y."/>
            <person name="Martin F.M."/>
            <person name="Grigoriev I.V."/>
            <person name="Hibbett D.S."/>
        </authorList>
    </citation>
    <scope>NUCLEOTIDE SEQUENCE [LARGE SCALE GENOMIC DNA]</scope>
    <source>
        <strain evidence="9 10">HHB12733</strain>
    </source>
</reference>
<dbReference type="STRING" id="1353952.A0A165FWW6"/>
<dbReference type="PRINTS" id="PR00320">
    <property type="entry name" value="GPROTEINBRPT"/>
</dbReference>
<dbReference type="GO" id="GO:0000387">
    <property type="term" value="P:spliceosomal snRNP assembly"/>
    <property type="evidence" value="ECO:0007669"/>
    <property type="project" value="TreeGrafter"/>
</dbReference>
<feature type="repeat" description="WD" evidence="7">
    <location>
        <begin position="156"/>
        <end position="196"/>
    </location>
</feature>
<evidence type="ECO:0000256" key="6">
    <source>
        <dbReference type="ARBA" id="ARBA00040390"/>
    </source>
</evidence>
<dbReference type="Gene3D" id="2.130.10.10">
    <property type="entry name" value="YVTN repeat-like/Quinoprotein amine dehydrogenase"/>
    <property type="match status" value="1"/>
</dbReference>
<dbReference type="InterPro" id="IPR036322">
    <property type="entry name" value="WD40_repeat_dom_sf"/>
</dbReference>
<name>A0A165FWW6_9BASI</name>
<accession>A0A165FWW6</accession>
<evidence type="ECO:0000313" key="9">
    <source>
        <dbReference type="EMBL" id="KZT57308.1"/>
    </source>
</evidence>
<evidence type="ECO:0000256" key="2">
    <source>
        <dbReference type="ARBA" id="ARBA00022664"/>
    </source>
</evidence>
<keyword evidence="10" id="KW-1185">Reference proteome</keyword>
<dbReference type="InterPro" id="IPR001680">
    <property type="entry name" value="WD40_rpt"/>
</dbReference>
<feature type="repeat" description="WD" evidence="7">
    <location>
        <begin position="57"/>
        <end position="98"/>
    </location>
</feature>
<keyword evidence="1 7" id="KW-0853">WD repeat</keyword>
<feature type="repeat" description="WD" evidence="7">
    <location>
        <begin position="98"/>
        <end position="139"/>
    </location>
</feature>
<dbReference type="Pfam" id="PF00400">
    <property type="entry name" value="WD40"/>
    <property type="match status" value="4"/>
</dbReference>
<keyword evidence="4" id="KW-0508">mRNA splicing</keyword>
<dbReference type="InParanoid" id="A0A165FWW6"/>
<organism evidence="9 10">
    <name type="scientific">Calocera cornea HHB12733</name>
    <dbReference type="NCBI Taxonomy" id="1353952"/>
    <lineage>
        <taxon>Eukaryota</taxon>
        <taxon>Fungi</taxon>
        <taxon>Dikarya</taxon>
        <taxon>Basidiomycota</taxon>
        <taxon>Agaricomycotina</taxon>
        <taxon>Dacrymycetes</taxon>
        <taxon>Dacrymycetales</taxon>
        <taxon>Dacrymycetaceae</taxon>
        <taxon>Calocera</taxon>
    </lineage>
</organism>